<dbReference type="InParanoid" id="A0A803TX33"/>
<proteinExistence type="predicted"/>
<dbReference type="CDD" id="cd01650">
    <property type="entry name" value="RT_nLTR_like"/>
    <property type="match status" value="1"/>
</dbReference>
<dbReference type="PANTHER" id="PTHR33332">
    <property type="entry name" value="REVERSE TRANSCRIPTASE DOMAIN-CONTAINING PROTEIN"/>
    <property type="match status" value="1"/>
</dbReference>
<protein>
    <recommendedName>
        <fullName evidence="1">Reverse transcriptase domain-containing protein</fullName>
    </recommendedName>
</protein>
<feature type="domain" description="Reverse transcriptase" evidence="1">
    <location>
        <begin position="1"/>
        <end position="201"/>
    </location>
</feature>
<sequence length="395" mass="45423">MPVLEGLSKPQAKHKATVFTKNKSCQTNPISFFNNVTSWVNTGNAVDVVYLDFSKAFDKVPHDLLANKLVKCGLDKTTVRWICNWLSERTQRVLTNASSSSWKEVTSRVPQGPVLFNIFIDDLDEGLEGTIIKFADDTKLGGRANTPEERSRIQNNLNRLERWAKTNKMKFNRDKCKILHFGRKNGMQRYRMQDAWLDSSTCEKDLGVVVDNKLNMSQQCDVVAKKACINRGIASRSREVMLPLYSALVRPHLEYCVQFWALQLKGDVDKLESVQRRATKMIKGLENKPYEERLKELGMFSLQKRRLRGDMIAMYKNVRGSHREEGASLFSVALKTRTRNNGFKLQERRFHLNIRKNFLTVRAVRQWNSLPRTVVEAPSLEAFKQRLDGHLSGVL</sequence>
<dbReference type="SUPFAM" id="SSF56672">
    <property type="entry name" value="DNA/RNA polymerases"/>
    <property type="match status" value="1"/>
</dbReference>
<dbReference type="Ensembl" id="ENSACAT00000039118.1">
    <property type="protein sequence ID" value="ENSACAP00000039773.1"/>
    <property type="gene ID" value="ENSACAG00000037425.1"/>
</dbReference>
<organism evidence="2 3">
    <name type="scientific">Anolis carolinensis</name>
    <name type="common">Green anole</name>
    <name type="synonym">American chameleon</name>
    <dbReference type="NCBI Taxonomy" id="28377"/>
    <lineage>
        <taxon>Eukaryota</taxon>
        <taxon>Metazoa</taxon>
        <taxon>Chordata</taxon>
        <taxon>Craniata</taxon>
        <taxon>Vertebrata</taxon>
        <taxon>Euteleostomi</taxon>
        <taxon>Lepidosauria</taxon>
        <taxon>Squamata</taxon>
        <taxon>Bifurcata</taxon>
        <taxon>Unidentata</taxon>
        <taxon>Episquamata</taxon>
        <taxon>Toxicofera</taxon>
        <taxon>Iguania</taxon>
        <taxon>Dactyloidae</taxon>
        <taxon>Anolis</taxon>
    </lineage>
</organism>
<dbReference type="PROSITE" id="PS50878">
    <property type="entry name" value="RT_POL"/>
    <property type="match status" value="1"/>
</dbReference>
<evidence type="ECO:0000259" key="1">
    <source>
        <dbReference type="PROSITE" id="PS50878"/>
    </source>
</evidence>
<evidence type="ECO:0000313" key="2">
    <source>
        <dbReference type="Ensembl" id="ENSACAP00000039773.1"/>
    </source>
</evidence>
<reference evidence="2" key="2">
    <citation type="submission" date="2025-08" db="UniProtKB">
        <authorList>
            <consortium name="Ensembl"/>
        </authorList>
    </citation>
    <scope>IDENTIFICATION</scope>
</reference>
<name>A0A803TX33_ANOCA</name>
<dbReference type="AlphaFoldDB" id="A0A803TX33"/>
<dbReference type="InterPro" id="IPR043502">
    <property type="entry name" value="DNA/RNA_pol_sf"/>
</dbReference>
<accession>A0A803TX33</accession>
<dbReference type="InterPro" id="IPR000477">
    <property type="entry name" value="RT_dom"/>
</dbReference>
<dbReference type="Proteomes" id="UP000001646">
    <property type="component" value="Unplaced"/>
</dbReference>
<dbReference type="Pfam" id="PF00078">
    <property type="entry name" value="RVT_1"/>
    <property type="match status" value="1"/>
</dbReference>
<dbReference type="GeneTree" id="ENSGT00940000154136"/>
<keyword evidence="3" id="KW-1185">Reference proteome</keyword>
<reference evidence="2" key="3">
    <citation type="submission" date="2025-09" db="UniProtKB">
        <authorList>
            <consortium name="Ensembl"/>
        </authorList>
    </citation>
    <scope>IDENTIFICATION</scope>
</reference>
<reference evidence="2" key="1">
    <citation type="submission" date="2009-12" db="EMBL/GenBank/DDBJ databases">
        <title>The Genome Sequence of Anolis carolinensis (Green Anole Lizard).</title>
        <authorList>
            <consortium name="The Genome Sequencing Platform"/>
            <person name="Di Palma F."/>
            <person name="Alfoldi J."/>
            <person name="Heiman D."/>
            <person name="Young S."/>
            <person name="Grabherr M."/>
            <person name="Johnson J."/>
            <person name="Lander E.S."/>
            <person name="Lindblad-Toh K."/>
        </authorList>
    </citation>
    <scope>NUCLEOTIDE SEQUENCE [LARGE SCALE GENOMIC DNA]</scope>
    <source>
        <strain evidence="2">JBL SC #1</strain>
    </source>
</reference>
<evidence type="ECO:0000313" key="3">
    <source>
        <dbReference type="Proteomes" id="UP000001646"/>
    </source>
</evidence>